<evidence type="ECO:0000313" key="2">
    <source>
        <dbReference type="EMBL" id="MBC9929258.1"/>
    </source>
</evidence>
<evidence type="ECO:0000259" key="1">
    <source>
        <dbReference type="Pfam" id="PF00535"/>
    </source>
</evidence>
<accession>A0ABR7TFU2</accession>
<dbReference type="SUPFAM" id="SSF53448">
    <property type="entry name" value="Nucleotide-diphospho-sugar transferases"/>
    <property type="match status" value="1"/>
</dbReference>
<name>A0ABR7TFU2_9BACT</name>
<evidence type="ECO:0000313" key="3">
    <source>
        <dbReference type="Proteomes" id="UP000659124"/>
    </source>
</evidence>
<dbReference type="InterPro" id="IPR029044">
    <property type="entry name" value="Nucleotide-diphossugar_trans"/>
</dbReference>
<reference evidence="2 3" key="1">
    <citation type="submission" date="2020-09" db="EMBL/GenBank/DDBJ databases">
        <title>Genome sequences of type strains of Chitinophaga qingshengii and Chitinophaga varians.</title>
        <authorList>
            <person name="Kittiwongwattana C."/>
        </authorList>
    </citation>
    <scope>NUCLEOTIDE SEQUENCE [LARGE SCALE GENOMIC DNA]</scope>
    <source>
        <strain evidence="2 3">JCM 30026</strain>
    </source>
</reference>
<dbReference type="InterPro" id="IPR001173">
    <property type="entry name" value="Glyco_trans_2-like"/>
</dbReference>
<sequence length="349" mass="40550">MNRTEHVKITLPLNLHENEKFPNVEFLLLDYSSSDGLEEWVRDNLNEYIVSGRLTYYHYSGATSFNGAHSRNMLFQLAKNDIICNVDADNIVYTEFTEYVLRQYQTNPDVIIIADFTNQKYQMHDIMGRFCCLKRDFLLVSGYDESIVGYGFEDQDLYRRIIRLGREKCVMDNINLVAVLQHDDKERVLNDWLVQAYYALFIREKGVDYELLILTSDKRYIRGTVVTTRYKGEHFTFGYDEGPAGEWTSNPDGSISLKNDDNNLLCLQAIDGQEHYELSGPEESIYLMRVTNMEDVGKAIMMYRMAANQEIYQKNINNKNLIINQNGFGRGVVYQNFDRQIPIDLGLIG</sequence>
<protein>
    <submittedName>
        <fullName evidence="2">Glycosyltransferase family 2 protein</fullName>
    </submittedName>
</protein>
<dbReference type="RefSeq" id="WP_188086397.1">
    <property type="nucleotide sequence ID" value="NZ_JACVFC010000001.1"/>
</dbReference>
<dbReference type="Pfam" id="PF00535">
    <property type="entry name" value="Glycos_transf_2"/>
    <property type="match status" value="1"/>
</dbReference>
<comment type="caution">
    <text evidence="2">The sequence shown here is derived from an EMBL/GenBank/DDBJ whole genome shotgun (WGS) entry which is preliminary data.</text>
</comment>
<feature type="domain" description="Glycosyltransferase 2-like" evidence="1">
    <location>
        <begin position="20"/>
        <end position="117"/>
    </location>
</feature>
<dbReference type="CDD" id="cd00761">
    <property type="entry name" value="Glyco_tranf_GTA_type"/>
    <property type="match status" value="1"/>
</dbReference>
<dbReference type="Proteomes" id="UP000659124">
    <property type="component" value="Unassembled WGS sequence"/>
</dbReference>
<dbReference type="Gene3D" id="3.90.550.10">
    <property type="entry name" value="Spore Coat Polysaccharide Biosynthesis Protein SpsA, Chain A"/>
    <property type="match status" value="1"/>
</dbReference>
<keyword evidence="3" id="KW-1185">Reference proteome</keyword>
<dbReference type="EMBL" id="JACVFC010000001">
    <property type="protein sequence ID" value="MBC9929258.1"/>
    <property type="molecule type" value="Genomic_DNA"/>
</dbReference>
<gene>
    <name evidence="2" type="ORF">ICL07_02665</name>
</gene>
<proteinExistence type="predicted"/>
<organism evidence="2 3">
    <name type="scientific">Chitinophaga qingshengii</name>
    <dbReference type="NCBI Taxonomy" id="1569794"/>
    <lineage>
        <taxon>Bacteria</taxon>
        <taxon>Pseudomonadati</taxon>
        <taxon>Bacteroidota</taxon>
        <taxon>Chitinophagia</taxon>
        <taxon>Chitinophagales</taxon>
        <taxon>Chitinophagaceae</taxon>
        <taxon>Chitinophaga</taxon>
    </lineage>
</organism>